<dbReference type="OrthoDB" id="22946at2759"/>
<dbReference type="EMBL" id="GL883009">
    <property type="protein sequence ID" value="EGG22395.1"/>
    <property type="molecule type" value="Genomic_DNA"/>
</dbReference>
<feature type="chain" id="PRO_5003313231" description="Paramecium surface antigen repeat-containing protein" evidence="1">
    <location>
        <begin position="21"/>
        <end position="378"/>
    </location>
</feature>
<reference evidence="3" key="1">
    <citation type="journal article" date="2011" name="Genome Res.">
        <title>Phylogeny-wide analysis of social amoeba genomes highlights ancient origins for complex intercellular communication.</title>
        <authorList>
            <person name="Heidel A.J."/>
            <person name="Lawal H.M."/>
            <person name="Felder M."/>
            <person name="Schilde C."/>
            <person name="Helps N.R."/>
            <person name="Tunggal B."/>
            <person name="Rivero F."/>
            <person name="John U."/>
            <person name="Schleicher M."/>
            <person name="Eichinger L."/>
            <person name="Platzer M."/>
            <person name="Noegel A.A."/>
            <person name="Schaap P."/>
            <person name="Gloeckner G."/>
        </authorList>
    </citation>
    <scope>NUCLEOTIDE SEQUENCE [LARGE SCALE GENOMIC DNA]</scope>
    <source>
        <strain evidence="3">SH3</strain>
    </source>
</reference>
<dbReference type="InterPro" id="IPR052326">
    <property type="entry name" value="Diff-Dev_Assoc_Protein"/>
</dbReference>
<dbReference type="KEGG" id="dfa:DFA_04513"/>
<evidence type="ECO:0008006" key="4">
    <source>
        <dbReference type="Google" id="ProtNLM"/>
    </source>
</evidence>
<evidence type="ECO:0000313" key="3">
    <source>
        <dbReference type="Proteomes" id="UP000007797"/>
    </source>
</evidence>
<keyword evidence="1" id="KW-0732">Signal</keyword>
<accession>F4PPT2</accession>
<dbReference type="RefSeq" id="XP_004360246.1">
    <property type="nucleotide sequence ID" value="XM_004360189.1"/>
</dbReference>
<dbReference type="PANTHER" id="PTHR33459">
    <property type="entry name" value="DD-GDCA PROTEIN"/>
    <property type="match status" value="1"/>
</dbReference>
<gene>
    <name evidence="2" type="ORF">DFA_04513</name>
</gene>
<feature type="signal peptide" evidence="1">
    <location>
        <begin position="1"/>
        <end position="20"/>
    </location>
</feature>
<evidence type="ECO:0000256" key="1">
    <source>
        <dbReference type="SAM" id="SignalP"/>
    </source>
</evidence>
<protein>
    <recommendedName>
        <fullName evidence="4">Paramecium surface antigen repeat-containing protein</fullName>
    </recommendedName>
</protein>
<sequence length="378" mass="40070">MRLILAILVIILVSINVASSWSCADSDMTFPPGVTIKCSDSSCATDEQSLTVSFCSSKYYCDQTTFDCIEKSDQGGPCSDDNECLTGYECVDSTCGAYNYAQSGETCSNTNQCIEGLECTSGACTLGTNGCTDNDQCAYGKYCNTTSQDCFDRISDQQPCIIGLDEKPCGSYSKCVPTVLGSNSSICVPYFSLGETKACGDEATDETNACDISKGLDCFSGTCQLLSANGYNQTQFSGNCNDPNLALDPCNENSQCTCIQSDRGVCISQVASSVDEIRTCGAVSMRMTACAVEHKCNEQAGQSVKNCFWQHCGEEFCGSLADCAPIYKELTSELVCVIEGLLPLPCSTLGYSIGAAGSSISLISLSSVLMISFVSLLF</sequence>
<dbReference type="OMA" id="INADICQ"/>
<dbReference type="GeneID" id="14874404"/>
<keyword evidence="3" id="KW-1185">Reference proteome</keyword>
<dbReference type="AlphaFoldDB" id="F4PPT2"/>
<dbReference type="PANTHER" id="PTHR33459:SF7">
    <property type="entry name" value="DD-GDCA PROTEIN"/>
    <property type="match status" value="1"/>
</dbReference>
<organism evidence="2 3">
    <name type="scientific">Cavenderia fasciculata</name>
    <name type="common">Slime mold</name>
    <name type="synonym">Dictyostelium fasciculatum</name>
    <dbReference type="NCBI Taxonomy" id="261658"/>
    <lineage>
        <taxon>Eukaryota</taxon>
        <taxon>Amoebozoa</taxon>
        <taxon>Evosea</taxon>
        <taxon>Eumycetozoa</taxon>
        <taxon>Dictyostelia</taxon>
        <taxon>Acytosteliales</taxon>
        <taxon>Cavenderiaceae</taxon>
        <taxon>Cavenderia</taxon>
    </lineage>
</organism>
<dbReference type="Proteomes" id="UP000007797">
    <property type="component" value="Unassembled WGS sequence"/>
</dbReference>
<proteinExistence type="predicted"/>
<evidence type="ECO:0000313" key="2">
    <source>
        <dbReference type="EMBL" id="EGG22395.1"/>
    </source>
</evidence>
<name>F4PPT2_CACFS</name>